<dbReference type="Proteomes" id="UP001148018">
    <property type="component" value="Unassembled WGS sequence"/>
</dbReference>
<evidence type="ECO:0008006" key="4">
    <source>
        <dbReference type="Google" id="ProtNLM"/>
    </source>
</evidence>
<dbReference type="AlphaFoldDB" id="A0A9Q0IRT4"/>
<accession>A0A9Q0IRT4</accession>
<evidence type="ECO:0000313" key="3">
    <source>
        <dbReference type="Proteomes" id="UP001148018"/>
    </source>
</evidence>
<sequence length="106" mass="11336">MQDSAVTRDERGHGETLVLGRSRSRHCGGLIHNTSCPTAPSHQGAAEAQPGELPTYAGCCAPQLHRDAMGKKAVPSRCILSFFAFFLSLLIPSMSLTAVKKQQDAN</sequence>
<keyword evidence="1" id="KW-0472">Membrane</keyword>
<reference evidence="2" key="1">
    <citation type="submission" date="2022-07" db="EMBL/GenBank/DDBJ databases">
        <title>Chromosome-level genome of Muraenolepis orangiensis.</title>
        <authorList>
            <person name="Kim J."/>
        </authorList>
    </citation>
    <scope>NUCLEOTIDE SEQUENCE</scope>
    <source>
        <strain evidence="2">KU_S4_2022</strain>
        <tissue evidence="2">Muscle</tissue>
    </source>
</reference>
<feature type="transmembrane region" description="Helical" evidence="1">
    <location>
        <begin position="79"/>
        <end position="99"/>
    </location>
</feature>
<organism evidence="2 3">
    <name type="scientific">Muraenolepis orangiensis</name>
    <name type="common">Patagonian moray cod</name>
    <dbReference type="NCBI Taxonomy" id="630683"/>
    <lineage>
        <taxon>Eukaryota</taxon>
        <taxon>Metazoa</taxon>
        <taxon>Chordata</taxon>
        <taxon>Craniata</taxon>
        <taxon>Vertebrata</taxon>
        <taxon>Euteleostomi</taxon>
        <taxon>Actinopterygii</taxon>
        <taxon>Neopterygii</taxon>
        <taxon>Teleostei</taxon>
        <taxon>Neoteleostei</taxon>
        <taxon>Acanthomorphata</taxon>
        <taxon>Zeiogadaria</taxon>
        <taxon>Gadariae</taxon>
        <taxon>Gadiformes</taxon>
        <taxon>Muraenolepidoidei</taxon>
        <taxon>Muraenolepididae</taxon>
        <taxon>Muraenolepis</taxon>
    </lineage>
</organism>
<proteinExistence type="predicted"/>
<evidence type="ECO:0000313" key="2">
    <source>
        <dbReference type="EMBL" id="KAJ3608634.1"/>
    </source>
</evidence>
<keyword evidence="1" id="KW-1133">Transmembrane helix</keyword>
<comment type="caution">
    <text evidence="2">The sequence shown here is derived from an EMBL/GenBank/DDBJ whole genome shotgun (WGS) entry which is preliminary data.</text>
</comment>
<name>A0A9Q0IRT4_9TELE</name>
<keyword evidence="3" id="KW-1185">Reference proteome</keyword>
<evidence type="ECO:0000256" key="1">
    <source>
        <dbReference type="SAM" id="Phobius"/>
    </source>
</evidence>
<dbReference type="EMBL" id="JANIIK010000039">
    <property type="protein sequence ID" value="KAJ3608634.1"/>
    <property type="molecule type" value="Genomic_DNA"/>
</dbReference>
<keyword evidence="1" id="KW-0812">Transmembrane</keyword>
<gene>
    <name evidence="2" type="ORF">NHX12_023166</name>
</gene>
<protein>
    <recommendedName>
        <fullName evidence="4">Transmembrane protein</fullName>
    </recommendedName>
</protein>